<keyword evidence="3" id="KW-1185">Reference proteome</keyword>
<reference evidence="2 3" key="1">
    <citation type="submission" date="2020-06" db="EMBL/GenBank/DDBJ databases">
        <title>Frischella cerana isolated from Apis cerana gut homogenate.</title>
        <authorList>
            <person name="Wolter L.A."/>
            <person name="Suenami S."/>
            <person name="Miyazaki R."/>
        </authorList>
    </citation>
    <scope>NUCLEOTIDE SEQUENCE [LARGE SCALE GENOMIC DNA]</scope>
    <source>
        <strain evidence="2 3">Ac13</strain>
    </source>
</reference>
<gene>
    <name evidence="2" type="ORF">FcAc13_08420</name>
</gene>
<evidence type="ECO:0000313" key="2">
    <source>
        <dbReference type="EMBL" id="MBC9131332.1"/>
    </source>
</evidence>
<dbReference type="InterPro" id="IPR001736">
    <property type="entry name" value="PLipase_D/transphosphatidylase"/>
</dbReference>
<dbReference type="SMART" id="SM00155">
    <property type="entry name" value="PLDc"/>
    <property type="match status" value="2"/>
</dbReference>
<dbReference type="EMBL" id="JABURY010000017">
    <property type="protein sequence ID" value="MBC9131332.1"/>
    <property type="molecule type" value="Genomic_DNA"/>
</dbReference>
<protein>
    <submittedName>
        <fullName evidence="2">Phospholipase D family protein</fullName>
    </submittedName>
</protein>
<evidence type="ECO:0000313" key="3">
    <source>
        <dbReference type="Proteomes" id="UP000651208"/>
    </source>
</evidence>
<dbReference type="PANTHER" id="PTHR21248">
    <property type="entry name" value="CARDIOLIPIN SYNTHASE"/>
    <property type="match status" value="1"/>
</dbReference>
<name>A0ABR7QYM9_9GAMM</name>
<feature type="domain" description="PLD phosphodiesterase" evidence="1">
    <location>
        <begin position="163"/>
        <end position="190"/>
    </location>
</feature>
<feature type="domain" description="PLD phosphodiesterase" evidence="1">
    <location>
        <begin position="402"/>
        <end position="429"/>
    </location>
</feature>
<proteinExistence type="predicted"/>
<dbReference type="CDD" id="cd09111">
    <property type="entry name" value="PLDc_ymdC_like_1"/>
    <property type="match status" value="1"/>
</dbReference>
<organism evidence="2 3">
    <name type="scientific">Frischella japonica</name>
    <dbReference type="NCBI Taxonomy" id="2741544"/>
    <lineage>
        <taxon>Bacteria</taxon>
        <taxon>Pseudomonadati</taxon>
        <taxon>Pseudomonadota</taxon>
        <taxon>Gammaproteobacteria</taxon>
        <taxon>Orbales</taxon>
        <taxon>Orbaceae</taxon>
        <taxon>Frischella</taxon>
    </lineage>
</organism>
<evidence type="ECO:0000259" key="1">
    <source>
        <dbReference type="PROSITE" id="PS50035"/>
    </source>
</evidence>
<dbReference type="Pfam" id="PF13091">
    <property type="entry name" value="PLDc_2"/>
    <property type="match status" value="2"/>
</dbReference>
<dbReference type="SUPFAM" id="SSF56024">
    <property type="entry name" value="Phospholipase D/nuclease"/>
    <property type="match status" value="2"/>
</dbReference>
<sequence length="512" mass="58093">MGVFILFSILAIYSFGRFAKQVKGESSYALTIQDGQTNLDKALGIEFALHPNESSLLLVPSDKDAFAIRAKSAREAGRSLDLQYYMWHNDLTGQLLGLEVLEAAERGVRVRIILDDMNVKDNSDLLATLNQHPNIHIRMFNPTRARGNNLMRGIEMLLRGLSLDRRMHNKAWIADGRMAIVGGRNIGDEYFGAAENRNFFDVDLLIGGQAVHDTEAIFDDFWNSDAVIPIEALVKNHKQSLEHLRLTIESKRANLLAQPYLNQLADTPSVQSLFKKEWNQGVWQVHWSKDIHVYSDPAIKAFNKGEAQWLKNRIQPIITQSTRRLDIISPYFVPGKSGVHEFIHLHQQGVALRILTNSLAANDVIFAHGGYMTYRKPLLEKGIKLYELKPFGKVGHTLLGSSGASLHTKAFLVDDKLGFVGSFNFDPRSANLNTEMGIIFAEPTIIQALQNEFNLRISNDYSYHVILQDDKLCWLDQSDHHEEIKWQHDPESKWWQRALATVISYLPIESQL</sequence>
<dbReference type="CDD" id="cd09113">
    <property type="entry name" value="PLDc_ymdC_like_2"/>
    <property type="match status" value="1"/>
</dbReference>
<dbReference type="Gene3D" id="3.30.870.10">
    <property type="entry name" value="Endonuclease Chain A"/>
    <property type="match status" value="2"/>
</dbReference>
<dbReference type="InterPro" id="IPR025202">
    <property type="entry name" value="PLD-like_dom"/>
</dbReference>
<accession>A0ABR7QYM9</accession>
<dbReference type="Proteomes" id="UP000651208">
    <property type="component" value="Unassembled WGS sequence"/>
</dbReference>
<comment type="caution">
    <text evidence="2">The sequence shown here is derived from an EMBL/GenBank/DDBJ whole genome shotgun (WGS) entry which is preliminary data.</text>
</comment>
<dbReference type="PANTHER" id="PTHR21248:SF12">
    <property type="entry name" value="CARDIOLIPIN SYNTHASE C"/>
    <property type="match status" value="1"/>
</dbReference>
<dbReference type="PROSITE" id="PS50035">
    <property type="entry name" value="PLD"/>
    <property type="match status" value="2"/>
</dbReference>